<reference evidence="2" key="1">
    <citation type="journal article" date="2014" name="Int. J. Syst. Evol. Microbiol.">
        <title>Complete genome sequence of Corynebacterium casei LMG S-19264T (=DSM 44701T), isolated from a smear-ripened cheese.</title>
        <authorList>
            <consortium name="US DOE Joint Genome Institute (JGI-PGF)"/>
            <person name="Walter F."/>
            <person name="Albersmeier A."/>
            <person name="Kalinowski J."/>
            <person name="Ruckert C."/>
        </authorList>
    </citation>
    <scope>NUCLEOTIDE SEQUENCE</scope>
    <source>
        <strain evidence="2">CGMCC 4.3508</strain>
    </source>
</reference>
<evidence type="ECO:0000256" key="1">
    <source>
        <dbReference type="SAM" id="MobiDB-lite"/>
    </source>
</evidence>
<dbReference type="Proteomes" id="UP000638263">
    <property type="component" value="Unassembled WGS sequence"/>
</dbReference>
<sequence length="90" mass="9316">MPRNRGDGDRPAIAGARTVTRAPALSESGSAARGDQGSAALGKGPSSVRRDDSGARPGRPVADLLRQLGRHRVVPQILAGELGDAVRERP</sequence>
<gene>
    <name evidence="2" type="ORF">GCM10011588_38080</name>
</gene>
<comment type="caution">
    <text evidence="2">The sequence shown here is derived from an EMBL/GenBank/DDBJ whole genome shotgun (WGS) entry which is preliminary data.</text>
</comment>
<feature type="compositionally biased region" description="Basic and acidic residues" evidence="1">
    <location>
        <begin position="1"/>
        <end position="10"/>
    </location>
</feature>
<proteinExistence type="predicted"/>
<reference evidence="2" key="2">
    <citation type="submission" date="2020-09" db="EMBL/GenBank/DDBJ databases">
        <authorList>
            <person name="Sun Q."/>
            <person name="Zhou Y."/>
        </authorList>
    </citation>
    <scope>NUCLEOTIDE SEQUENCE</scope>
    <source>
        <strain evidence="2">CGMCC 4.3508</strain>
    </source>
</reference>
<evidence type="ECO:0000313" key="2">
    <source>
        <dbReference type="EMBL" id="GGL19767.1"/>
    </source>
</evidence>
<protein>
    <submittedName>
        <fullName evidence="2">Uncharacterized protein</fullName>
    </submittedName>
</protein>
<evidence type="ECO:0000313" key="3">
    <source>
        <dbReference type="Proteomes" id="UP000638263"/>
    </source>
</evidence>
<name>A0A917VW19_9NOCA</name>
<dbReference type="AlphaFoldDB" id="A0A917VW19"/>
<accession>A0A917VW19</accession>
<keyword evidence="3" id="KW-1185">Reference proteome</keyword>
<dbReference type="EMBL" id="BMMH01000007">
    <property type="protein sequence ID" value="GGL19767.1"/>
    <property type="molecule type" value="Genomic_DNA"/>
</dbReference>
<feature type="region of interest" description="Disordered" evidence="1">
    <location>
        <begin position="1"/>
        <end position="90"/>
    </location>
</feature>
<organism evidence="2 3">
    <name type="scientific">Nocardia jinanensis</name>
    <dbReference type="NCBI Taxonomy" id="382504"/>
    <lineage>
        <taxon>Bacteria</taxon>
        <taxon>Bacillati</taxon>
        <taxon>Actinomycetota</taxon>
        <taxon>Actinomycetes</taxon>
        <taxon>Mycobacteriales</taxon>
        <taxon>Nocardiaceae</taxon>
        <taxon>Nocardia</taxon>
    </lineage>
</organism>